<comment type="caution">
    <text evidence="2">The sequence shown here is derived from an EMBL/GenBank/DDBJ whole genome shotgun (WGS) entry which is preliminary data.</text>
</comment>
<dbReference type="Pfam" id="PF05678">
    <property type="entry name" value="VQ"/>
    <property type="match status" value="1"/>
</dbReference>
<sequence>MTSQPYSTTFRKFYADKSNFKEIVHQFTGINPAVHELQSCCTSPQGPPLPHVPSCRCNYQAVHRMPRRDALLANAVSQSLRTLETISACLLLTAESPQQSRSSSQPLSTALQALLNLPQGLEMANTSQQLPLTIMSTSTVIPTEGLTESIGQVPISSLSTTMSTTELTPVPSANNDSFLVSLASLLLTHVASQSQLLQALDNSRSHDHVKHL</sequence>
<dbReference type="EMBL" id="JABFUD020000020">
    <property type="protein sequence ID" value="KAI5064511.1"/>
    <property type="molecule type" value="Genomic_DNA"/>
</dbReference>
<dbReference type="OrthoDB" id="1939214at2759"/>
<evidence type="ECO:0000259" key="1">
    <source>
        <dbReference type="Pfam" id="PF05678"/>
    </source>
</evidence>
<dbReference type="AlphaFoldDB" id="A0A9D4Z9F2"/>
<dbReference type="Proteomes" id="UP000886520">
    <property type="component" value="Chromosome 20"/>
</dbReference>
<evidence type="ECO:0000313" key="3">
    <source>
        <dbReference type="Proteomes" id="UP000886520"/>
    </source>
</evidence>
<accession>A0A9D4Z9F2</accession>
<name>A0A9D4Z9F2_ADICA</name>
<protein>
    <recommendedName>
        <fullName evidence="1">VQ domain-containing protein</fullName>
    </recommendedName>
</protein>
<dbReference type="InterPro" id="IPR008889">
    <property type="entry name" value="VQ"/>
</dbReference>
<gene>
    <name evidence="2" type="ORF">GOP47_0021181</name>
</gene>
<proteinExistence type="predicted"/>
<evidence type="ECO:0000313" key="2">
    <source>
        <dbReference type="EMBL" id="KAI5064511.1"/>
    </source>
</evidence>
<organism evidence="2 3">
    <name type="scientific">Adiantum capillus-veneris</name>
    <name type="common">Maidenhair fern</name>
    <dbReference type="NCBI Taxonomy" id="13818"/>
    <lineage>
        <taxon>Eukaryota</taxon>
        <taxon>Viridiplantae</taxon>
        <taxon>Streptophyta</taxon>
        <taxon>Embryophyta</taxon>
        <taxon>Tracheophyta</taxon>
        <taxon>Polypodiopsida</taxon>
        <taxon>Polypodiidae</taxon>
        <taxon>Polypodiales</taxon>
        <taxon>Pteridineae</taxon>
        <taxon>Pteridaceae</taxon>
        <taxon>Vittarioideae</taxon>
        <taxon>Adiantum</taxon>
    </lineage>
</organism>
<feature type="domain" description="VQ" evidence="1">
    <location>
        <begin position="15"/>
        <end position="33"/>
    </location>
</feature>
<reference evidence="2" key="1">
    <citation type="submission" date="2021-01" db="EMBL/GenBank/DDBJ databases">
        <title>Adiantum capillus-veneris genome.</title>
        <authorList>
            <person name="Fang Y."/>
            <person name="Liao Q."/>
        </authorList>
    </citation>
    <scope>NUCLEOTIDE SEQUENCE</scope>
    <source>
        <strain evidence="2">H3</strain>
        <tissue evidence="2">Leaf</tissue>
    </source>
</reference>
<keyword evidence="3" id="KW-1185">Reference proteome</keyword>